<feature type="active site" description="Nucleophile" evidence="4">
    <location>
        <position position="364"/>
    </location>
</feature>
<keyword evidence="3 4" id="KW-0315">Glutamine amidotransferase</keyword>
<name>A0A0X8JM22_9BACT</name>
<dbReference type="UniPathway" id="UPA00148"/>
<evidence type="ECO:0000256" key="2">
    <source>
        <dbReference type="ARBA" id="ARBA00022573"/>
    </source>
</evidence>
<dbReference type="AlphaFoldDB" id="A0A0X8JM22"/>
<feature type="domain" description="CobQ/CobB/MinD/ParA nucleotide binding" evidence="5">
    <location>
        <begin position="25"/>
        <end position="255"/>
    </location>
</feature>
<dbReference type="PANTHER" id="PTHR21343:SF1">
    <property type="entry name" value="COBYRIC ACID SYNTHASE"/>
    <property type="match status" value="1"/>
</dbReference>
<reference evidence="8" key="1">
    <citation type="submission" date="2016-02" db="EMBL/GenBank/DDBJ databases">
        <authorList>
            <person name="Holder M.E."/>
            <person name="Ajami N.J."/>
            <person name="Petrosino J.F."/>
        </authorList>
    </citation>
    <scope>NUCLEOTIDE SEQUENCE [LARGE SCALE GENOMIC DNA]</scope>
    <source>
        <strain evidence="8">CCUG 45958</strain>
    </source>
</reference>
<comment type="similarity">
    <text evidence="4">Belongs to the CobB/CobQ family. CobQ subfamily.</text>
</comment>
<accession>A0A0X8JM22</accession>
<dbReference type="InterPro" id="IPR011698">
    <property type="entry name" value="GATase_3"/>
</dbReference>
<keyword evidence="2 4" id="KW-0169">Cobalamin biosynthesis</keyword>
<feature type="domain" description="CobB/CobQ-like glutamine amidotransferase" evidence="6">
    <location>
        <begin position="282"/>
        <end position="487"/>
    </location>
</feature>
<feature type="active site" evidence="4">
    <location>
        <position position="480"/>
    </location>
</feature>
<gene>
    <name evidence="4" type="primary">cobQ</name>
    <name evidence="7" type="ORF">AXF13_14530</name>
</gene>
<dbReference type="InterPro" id="IPR004459">
    <property type="entry name" value="CobQ_synth"/>
</dbReference>
<dbReference type="Pfam" id="PF01656">
    <property type="entry name" value="CbiA"/>
    <property type="match status" value="1"/>
</dbReference>
<dbReference type="SUPFAM" id="SSF52317">
    <property type="entry name" value="Class I glutamine amidotransferase-like"/>
    <property type="match status" value="1"/>
</dbReference>
<dbReference type="GO" id="GO:0003824">
    <property type="term" value="F:catalytic activity"/>
    <property type="evidence" value="ECO:0007669"/>
    <property type="project" value="InterPro"/>
</dbReference>
<dbReference type="RefSeq" id="WP_062254318.1">
    <property type="nucleotide sequence ID" value="NZ_CP014229.1"/>
</dbReference>
<dbReference type="CDD" id="cd05389">
    <property type="entry name" value="CobQ_N"/>
    <property type="match status" value="1"/>
</dbReference>
<comment type="pathway">
    <text evidence="1 4">Cofactor biosynthesis; adenosylcobalamin biosynthesis.</text>
</comment>
<dbReference type="EMBL" id="CP014229">
    <property type="protein sequence ID" value="AMD91244.1"/>
    <property type="molecule type" value="Genomic_DNA"/>
</dbReference>
<proteinExistence type="inferred from homology"/>
<evidence type="ECO:0000259" key="5">
    <source>
        <dbReference type="Pfam" id="PF01656"/>
    </source>
</evidence>
<sequence length="538" mass="57381">MRPSFCAPDAAPAPVSAKAAVPALMLQGTCSNAGKSLLAAAVCRLLARRGLRVAPFKAQNMALNSFVTEQGEEMGRAQALQAVACGLPADARMNPVLLKPTSHVGSQVIVLGRPVGQMRVGAYLRYKPEAWKAVRRAYRELSSGMDVMVLEGAGSPAEINLRAHDIVNMRMARHAEARVLLVADIDRGGAFASLVGTMSLLGRADRARVAGYVLNKFRGDASLLDPALEAVSRRTRRPFLGVVPMLEDLRLPEEDSVSFKLGITPGLDAADGDRPAAPDCLDIALVDLPHISNFTDLDALRAEADVRLRIVRHADELGAPDAVILPGSKNSIADMRFLRRTGLAEALCGYAERCRSRGALVGICGGLQMLGQSIADPLGLEEGGLEPGLNLLPLSTELGGAKLLRRTVGRALTALAGEELAVRGYEIHHGRSVPAEERRDAACAPRMPLTPVMTDEAGRTLGWGLPGADGTVRVWGTYLHGVFDADAFRHAFLNRLRRERGLAPRTGVAYSLGPELDRLADAVEANLDMAAIYAMLGL</sequence>
<keyword evidence="8" id="KW-1185">Reference proteome</keyword>
<evidence type="ECO:0000259" key="6">
    <source>
        <dbReference type="Pfam" id="PF07685"/>
    </source>
</evidence>
<evidence type="ECO:0000256" key="1">
    <source>
        <dbReference type="ARBA" id="ARBA00004953"/>
    </source>
</evidence>
<dbReference type="InterPro" id="IPR027417">
    <property type="entry name" value="P-loop_NTPase"/>
</dbReference>
<dbReference type="KEGG" id="dfi:AXF13_14530"/>
<dbReference type="SUPFAM" id="SSF52540">
    <property type="entry name" value="P-loop containing nucleoside triphosphate hydrolases"/>
    <property type="match status" value="1"/>
</dbReference>
<dbReference type="InterPro" id="IPR047045">
    <property type="entry name" value="CobQ_N"/>
</dbReference>
<dbReference type="InterPro" id="IPR029062">
    <property type="entry name" value="Class_I_gatase-like"/>
</dbReference>
<protein>
    <recommendedName>
        <fullName evidence="4">Cobyric acid synthase</fullName>
    </recommendedName>
</protein>
<dbReference type="HAMAP" id="MF_00028">
    <property type="entry name" value="CobQ"/>
    <property type="match status" value="1"/>
</dbReference>
<dbReference type="PANTHER" id="PTHR21343">
    <property type="entry name" value="DETHIOBIOTIN SYNTHETASE"/>
    <property type="match status" value="1"/>
</dbReference>
<dbReference type="Gene3D" id="3.40.50.880">
    <property type="match status" value="1"/>
</dbReference>
<evidence type="ECO:0000256" key="4">
    <source>
        <dbReference type="HAMAP-Rule" id="MF_00028"/>
    </source>
</evidence>
<dbReference type="GO" id="GO:0015420">
    <property type="term" value="F:ABC-type vitamin B12 transporter activity"/>
    <property type="evidence" value="ECO:0007669"/>
    <property type="project" value="UniProtKB-UniRule"/>
</dbReference>
<comment type="function">
    <text evidence="4">Catalyzes amidations at positions B, D, E, and G on adenosylcobyrinic A,C-diamide. NH(2) groups are provided by glutamine, and one molecule of ATP is hydrogenolyzed for each amidation.</text>
</comment>
<dbReference type="CDD" id="cd01750">
    <property type="entry name" value="GATase1_CobQ"/>
    <property type="match status" value="1"/>
</dbReference>
<organism evidence="7 8">
    <name type="scientific">Desulfovibrio fairfieldensis</name>
    <dbReference type="NCBI Taxonomy" id="44742"/>
    <lineage>
        <taxon>Bacteria</taxon>
        <taxon>Pseudomonadati</taxon>
        <taxon>Thermodesulfobacteriota</taxon>
        <taxon>Desulfovibrionia</taxon>
        <taxon>Desulfovibrionales</taxon>
        <taxon>Desulfovibrionaceae</taxon>
        <taxon>Desulfovibrio</taxon>
    </lineage>
</organism>
<evidence type="ECO:0000313" key="8">
    <source>
        <dbReference type="Proteomes" id="UP000069241"/>
    </source>
</evidence>
<dbReference type="InterPro" id="IPR033949">
    <property type="entry name" value="CobQ_GATase1"/>
</dbReference>
<dbReference type="Gene3D" id="3.40.50.300">
    <property type="entry name" value="P-loop containing nucleotide triphosphate hydrolases"/>
    <property type="match status" value="1"/>
</dbReference>
<dbReference type="NCBIfam" id="NF001989">
    <property type="entry name" value="PRK00784.1"/>
    <property type="match status" value="1"/>
</dbReference>
<dbReference type="Proteomes" id="UP000069241">
    <property type="component" value="Chromosome"/>
</dbReference>
<dbReference type="InterPro" id="IPR002586">
    <property type="entry name" value="CobQ/CobB/MinD/ParA_Nub-bd_dom"/>
</dbReference>
<dbReference type="STRING" id="44742.AXF13_14530"/>
<dbReference type="Pfam" id="PF07685">
    <property type="entry name" value="GATase_3"/>
    <property type="match status" value="1"/>
</dbReference>
<dbReference type="GO" id="GO:0009236">
    <property type="term" value="P:cobalamin biosynthetic process"/>
    <property type="evidence" value="ECO:0007669"/>
    <property type="project" value="UniProtKB-UniRule"/>
</dbReference>
<dbReference type="NCBIfam" id="TIGR00313">
    <property type="entry name" value="cobQ"/>
    <property type="match status" value="1"/>
</dbReference>
<dbReference type="PROSITE" id="PS51274">
    <property type="entry name" value="GATASE_COBBQ"/>
    <property type="match status" value="1"/>
</dbReference>
<evidence type="ECO:0000313" key="7">
    <source>
        <dbReference type="EMBL" id="AMD91244.1"/>
    </source>
</evidence>
<evidence type="ECO:0000256" key="3">
    <source>
        <dbReference type="ARBA" id="ARBA00022962"/>
    </source>
</evidence>